<keyword evidence="2" id="KW-1185">Reference proteome</keyword>
<gene>
    <name evidence="1" type="ordered locus">GDI2540</name>
</gene>
<sequence length="75" mass="8670">MVRHATVPPLENFARCHASASTGVTPIDDLRPRVSIFQNVPFRTQDRNADDDALVMIRPWRRACRHCRRPHLPRA</sequence>
<dbReference type="AlphaFoldDB" id="A9HNQ1"/>
<accession>A9HNQ1</accession>
<dbReference type="EMBL" id="AM889285">
    <property type="protein sequence ID" value="CAP56483.1"/>
    <property type="molecule type" value="Genomic_DNA"/>
</dbReference>
<organism evidence="1 2">
    <name type="scientific">Gluconacetobacter diazotrophicus (strain ATCC 49037 / DSM 5601 / CCUG 37298 / CIP 103539 / LMG 7603 / PAl5)</name>
    <dbReference type="NCBI Taxonomy" id="272568"/>
    <lineage>
        <taxon>Bacteria</taxon>
        <taxon>Pseudomonadati</taxon>
        <taxon>Pseudomonadota</taxon>
        <taxon>Alphaproteobacteria</taxon>
        <taxon>Acetobacterales</taxon>
        <taxon>Acetobacteraceae</taxon>
        <taxon>Gluconacetobacter</taxon>
    </lineage>
</organism>
<evidence type="ECO:0000313" key="1">
    <source>
        <dbReference type="EMBL" id="CAP56483.1"/>
    </source>
</evidence>
<proteinExistence type="predicted"/>
<reference evidence="1 2" key="1">
    <citation type="journal article" date="2009" name="BMC Genomics">
        <title>Complete genome sequence of the sugarcane nitrogen-fixing endophyte Gluconacetobacter diazotrophicus Pal5.</title>
        <authorList>
            <person name="Bertalan M."/>
            <person name="Albano R."/>
            <person name="Padua V."/>
            <person name="Rouws L."/>
            <person name="Rojas C."/>
            <person name="Hemerly A."/>
            <person name="Teixeira K."/>
            <person name="Schwab S."/>
            <person name="Araujo J."/>
            <person name="Oliveira A."/>
            <person name="Franca L."/>
            <person name="Magalhaes V."/>
            <person name="Alqueres S."/>
            <person name="Cardoso A."/>
            <person name="Almeida W."/>
            <person name="Loureiro M.M."/>
            <person name="Nogueira E."/>
            <person name="Cidade D."/>
            <person name="Oliveira D."/>
            <person name="Simao T."/>
            <person name="Macedo J."/>
            <person name="Valadao A."/>
            <person name="Dreschsel M."/>
            <person name="Freitas F."/>
            <person name="Vidal M."/>
            <person name="Guedes H."/>
            <person name="Rodrigues E."/>
            <person name="Meneses C."/>
            <person name="Brioso P."/>
            <person name="Pozzer L."/>
            <person name="Figueiredo D."/>
            <person name="Montano H."/>
            <person name="Junior J."/>
            <person name="Filho G."/>
            <person name="Flores V."/>
            <person name="Ferreira B."/>
            <person name="Branco A."/>
            <person name="Gonzalez P."/>
            <person name="Guillobel H."/>
            <person name="Lemos M."/>
            <person name="Seibel L."/>
            <person name="Macedo J."/>
            <person name="Alves-Ferreira M."/>
            <person name="Sachetto-Martins G."/>
            <person name="Coelho A."/>
            <person name="Santos E."/>
            <person name="Amaral G."/>
            <person name="Neves A."/>
            <person name="Pacheco A.B."/>
            <person name="Carvalho D."/>
            <person name="Lery L."/>
            <person name="Bisch P."/>
            <person name="Rossle S.C."/>
            <person name="Urmenyi T."/>
            <person name="Kruger W.V."/>
            <person name="Martins O."/>
            <person name="Baldani J.I."/>
            <person name="Ferreira P.C."/>
        </authorList>
    </citation>
    <scope>NUCLEOTIDE SEQUENCE [LARGE SCALE GENOMIC DNA]</scope>
    <source>
        <strain evidence="2">ATCC 49037 / DSM 5601 / CCUG 37298 / CIP 103539 / LMG 7603 / PAl5</strain>
    </source>
</reference>
<name>A9HNQ1_GLUDA</name>
<dbReference type="Proteomes" id="UP000001176">
    <property type="component" value="Chromosome"/>
</dbReference>
<evidence type="ECO:0000313" key="2">
    <source>
        <dbReference type="Proteomes" id="UP000001176"/>
    </source>
</evidence>
<dbReference type="KEGG" id="gdi:GDI2540"/>
<protein>
    <submittedName>
        <fullName evidence="1">Uncharacterized protein</fullName>
    </submittedName>
</protein>